<evidence type="ECO:0000256" key="5">
    <source>
        <dbReference type="ARBA" id="ARBA00023157"/>
    </source>
</evidence>
<dbReference type="InterPro" id="IPR008979">
    <property type="entry name" value="Galactose-bd-like_sf"/>
</dbReference>
<reference evidence="12" key="1">
    <citation type="submission" date="2016-04" db="UniProtKB">
        <authorList>
            <consortium name="WormBaseParasite"/>
        </authorList>
    </citation>
    <scope>IDENTIFICATION</scope>
</reference>
<feature type="region of interest" description="Disordered" evidence="7">
    <location>
        <begin position="933"/>
        <end position="979"/>
    </location>
</feature>
<evidence type="ECO:0000256" key="6">
    <source>
        <dbReference type="PROSITE-ProRule" id="PRU01240"/>
    </source>
</evidence>
<dbReference type="WBParaSite" id="HDID_0000863001-mRNA-1">
    <property type="protein sequence ID" value="HDID_0000863001-mRNA-1"/>
    <property type="gene ID" value="HDID_0000863001"/>
</dbReference>
<evidence type="ECO:0000313" key="10">
    <source>
        <dbReference type="EMBL" id="VDL60946.1"/>
    </source>
</evidence>
<keyword evidence="1" id="KW-0645">Protease</keyword>
<keyword evidence="8" id="KW-0472">Membrane</keyword>
<keyword evidence="5" id="KW-1015">Disulfide bond</keyword>
<feature type="domain" description="P/Homo B" evidence="9">
    <location>
        <begin position="194"/>
        <end position="341"/>
    </location>
</feature>
<feature type="compositionally biased region" description="Polar residues" evidence="7">
    <location>
        <begin position="957"/>
        <end position="979"/>
    </location>
</feature>
<dbReference type="Pfam" id="PF01483">
    <property type="entry name" value="P_proprotein"/>
    <property type="match status" value="1"/>
</dbReference>
<feature type="transmembrane region" description="Helical" evidence="8">
    <location>
        <begin position="887"/>
        <end position="906"/>
    </location>
</feature>
<sequence length="979" mass="108021">MFSYDQWSLLFYVYVLFKGRNGLGNIFVWASGNGGRRGDSCAADGYVSSIYTLAVSSVTEDNKKPWYLEKCAAVLVSTYSSESGIVTTDLNHGCTNLHTGTSASAPLAVGIIALMLEANPKLTWRDVQYVTMLTANPRPFKDGNFSKNGAGYLYSNYYGFGLMDAGKSVRLSELWRTLPPHHRCATTVKQIFRNLSVQFSETYAFNFTGCRPTNGSNSQSTINEEGEPVNYVEHIQIFLTVRYNHRGLVRVQVISPSGTKSELMPVRLSDMLSKFDGIDRWPLMSVQFWGEPAAGEWKIIIDNTEGIDRFNQWRTIKEDFFEKSLGYWDSVYMIAYGTETFPIRLRSPSKGKPPPSVSCFMLLTDLPSSLPWFDRFAQYVVSDLSISSSGNTCHSQCATNDCWGPSANQCVKSCKNYVTESGQCVAVCPSGTTALISSIRAKIRSQTSKNYVREELRCELCSPTCAECLRPGSEYDCTACSGDTYLAPLLSPNKPMPSTNPSIARLISSATAMRGSKLLVGSCVPRCPSRYFANRTSKICEQYACHLFSFCDNLKLPFSYFIAVLICAPNCEECSGPDDASCLKCAKNFRFVDGKCTFAAGTNRCPKGSFLKGDVCIPCDEGCDIDSCSEYGLCTYCDEDHRYMLDGRCEKSCPSGFYPAFRLTKEGLYHTSGNNGDVWACAPCPPGCANCTASSEQLQGFTVPRCSACHEDLILDSESALCNSSCPIGAFSPNCSRTCHPSCLTCVEDSDSCLQCPSATYLAFGERPNPTDCLECHRIVGSNLNPSPACLPVPQFPRFMQSNGAYESNTFSGPCIPCCHVGRLLEIESPKDCFFCLPNEPTCTSWSLIGGGFDLYGNHTYQMDFSNAPKETIPSLWNWLKSDPVRLSFFITAIITTIIAMVYLIYHLTKRFLRKQHIRDYHSLFLRNGETGSRLSQRCPESGSSPVMCIQTPPPGSNGTTNGWVPSQRAENQSTNPSC</sequence>
<dbReference type="Gene3D" id="2.60.120.260">
    <property type="entry name" value="Galactose-binding domain-like"/>
    <property type="match status" value="1"/>
</dbReference>
<keyword evidence="2" id="KW-0165">Cleavage on pair of basic residues</keyword>
<dbReference type="PROSITE" id="PS51892">
    <property type="entry name" value="SUBTILASE"/>
    <property type="match status" value="1"/>
</dbReference>
<evidence type="ECO:0000259" key="9">
    <source>
        <dbReference type="PROSITE" id="PS51829"/>
    </source>
</evidence>
<dbReference type="CDD" id="cd00064">
    <property type="entry name" value="FU"/>
    <property type="match status" value="2"/>
</dbReference>
<dbReference type="PANTHER" id="PTHR42884">
    <property type="entry name" value="PROPROTEIN CONVERTASE SUBTILISIN/KEXIN-RELATED"/>
    <property type="match status" value="1"/>
</dbReference>
<dbReference type="InterPro" id="IPR002884">
    <property type="entry name" value="P_dom"/>
</dbReference>
<dbReference type="Pfam" id="PF00082">
    <property type="entry name" value="Peptidase_S8"/>
    <property type="match status" value="1"/>
</dbReference>
<proteinExistence type="inferred from homology"/>
<dbReference type="GO" id="GO:0004252">
    <property type="term" value="F:serine-type endopeptidase activity"/>
    <property type="evidence" value="ECO:0007669"/>
    <property type="project" value="InterPro"/>
</dbReference>
<dbReference type="SUPFAM" id="SSF52743">
    <property type="entry name" value="Subtilisin-like"/>
    <property type="match status" value="1"/>
</dbReference>
<evidence type="ECO:0000256" key="1">
    <source>
        <dbReference type="ARBA" id="ARBA00022670"/>
    </source>
</evidence>
<dbReference type="GO" id="GO:0016485">
    <property type="term" value="P:protein processing"/>
    <property type="evidence" value="ECO:0007669"/>
    <property type="project" value="TreeGrafter"/>
</dbReference>
<dbReference type="InterPro" id="IPR036852">
    <property type="entry name" value="Peptidase_S8/S53_dom_sf"/>
</dbReference>
<keyword evidence="3" id="KW-0378">Hydrolase</keyword>
<evidence type="ECO:0000256" key="8">
    <source>
        <dbReference type="SAM" id="Phobius"/>
    </source>
</evidence>
<reference evidence="10 11" key="2">
    <citation type="submission" date="2018-11" db="EMBL/GenBank/DDBJ databases">
        <authorList>
            <consortium name="Pathogen Informatics"/>
        </authorList>
    </citation>
    <scope>NUCLEOTIDE SEQUENCE [LARGE SCALE GENOMIC DNA]</scope>
</reference>
<gene>
    <name evidence="10" type="ORF">HDID_LOCUS8628</name>
</gene>
<dbReference type="Gene3D" id="3.40.50.200">
    <property type="entry name" value="Peptidase S8/S53 domain"/>
    <property type="match status" value="1"/>
</dbReference>
<dbReference type="PANTHER" id="PTHR42884:SF23">
    <property type="entry name" value="FURIN-LIKE PROTEASE 2"/>
    <property type="match status" value="1"/>
</dbReference>
<dbReference type="PROSITE" id="PS51829">
    <property type="entry name" value="P_HOMO_B"/>
    <property type="match status" value="1"/>
</dbReference>
<dbReference type="InterPro" id="IPR000209">
    <property type="entry name" value="Peptidase_S8/S53_dom"/>
</dbReference>
<evidence type="ECO:0000256" key="3">
    <source>
        <dbReference type="ARBA" id="ARBA00022801"/>
    </source>
</evidence>
<name>A0A158QFC1_HYMDI</name>
<evidence type="ECO:0000256" key="2">
    <source>
        <dbReference type="ARBA" id="ARBA00022685"/>
    </source>
</evidence>
<comment type="caution">
    <text evidence="6">Lacks conserved residue(s) required for the propagation of feature annotation.</text>
</comment>
<dbReference type="SUPFAM" id="SSF57184">
    <property type="entry name" value="Growth factor receptor domain"/>
    <property type="match status" value="2"/>
</dbReference>
<dbReference type="GO" id="GO:0005802">
    <property type="term" value="C:trans-Golgi network"/>
    <property type="evidence" value="ECO:0007669"/>
    <property type="project" value="TreeGrafter"/>
</dbReference>
<organism evidence="12">
    <name type="scientific">Hymenolepis diminuta</name>
    <name type="common">Rat tapeworm</name>
    <dbReference type="NCBI Taxonomy" id="6216"/>
    <lineage>
        <taxon>Eukaryota</taxon>
        <taxon>Metazoa</taxon>
        <taxon>Spiralia</taxon>
        <taxon>Lophotrochozoa</taxon>
        <taxon>Platyhelminthes</taxon>
        <taxon>Cestoda</taxon>
        <taxon>Eucestoda</taxon>
        <taxon>Cyclophyllidea</taxon>
        <taxon>Hymenolepididae</taxon>
        <taxon>Hymenolepis</taxon>
    </lineage>
</organism>
<dbReference type="EMBL" id="UYSG01011113">
    <property type="protein sequence ID" value="VDL60946.1"/>
    <property type="molecule type" value="Genomic_DNA"/>
</dbReference>
<dbReference type="SUPFAM" id="SSF49785">
    <property type="entry name" value="Galactose-binding domain-like"/>
    <property type="match status" value="1"/>
</dbReference>
<evidence type="ECO:0000313" key="11">
    <source>
        <dbReference type="Proteomes" id="UP000274504"/>
    </source>
</evidence>
<dbReference type="Proteomes" id="UP000274504">
    <property type="component" value="Unassembled WGS sequence"/>
</dbReference>
<dbReference type="STRING" id="6216.A0A158QFC1"/>
<protein>
    <submittedName>
        <fullName evidence="12">P/Homo B domain-containing protein</fullName>
    </submittedName>
</protein>
<dbReference type="SMART" id="SM00261">
    <property type="entry name" value="FU"/>
    <property type="match status" value="6"/>
</dbReference>
<evidence type="ECO:0000256" key="4">
    <source>
        <dbReference type="ARBA" id="ARBA00022825"/>
    </source>
</evidence>
<dbReference type="PROSITE" id="PS00138">
    <property type="entry name" value="SUBTILASE_SER"/>
    <property type="match status" value="1"/>
</dbReference>
<dbReference type="InterPro" id="IPR009030">
    <property type="entry name" value="Growth_fac_rcpt_cys_sf"/>
</dbReference>
<evidence type="ECO:0000256" key="7">
    <source>
        <dbReference type="SAM" id="MobiDB-lite"/>
    </source>
</evidence>
<keyword evidence="8" id="KW-0812">Transmembrane</keyword>
<dbReference type="Gene3D" id="2.10.220.10">
    <property type="entry name" value="Hormone Receptor, Insulin-like Growth Factor Receptor 1, Chain A, domain 2"/>
    <property type="match status" value="2"/>
</dbReference>
<keyword evidence="8" id="KW-1133">Transmembrane helix</keyword>
<accession>A0A158QFC1</accession>
<dbReference type="OrthoDB" id="300641at2759"/>
<dbReference type="Gene3D" id="3.80.20.20">
    <property type="entry name" value="Receptor L-domain"/>
    <property type="match status" value="1"/>
</dbReference>
<keyword evidence="4" id="KW-0720">Serine protease</keyword>
<comment type="similarity">
    <text evidence="6">Belongs to the peptidase S8 family.</text>
</comment>
<dbReference type="GO" id="GO:0000139">
    <property type="term" value="C:Golgi membrane"/>
    <property type="evidence" value="ECO:0007669"/>
    <property type="project" value="TreeGrafter"/>
</dbReference>
<dbReference type="AlphaFoldDB" id="A0A158QFC1"/>
<dbReference type="InterPro" id="IPR023828">
    <property type="entry name" value="Peptidase_S8_Ser-AS"/>
</dbReference>
<dbReference type="InterPro" id="IPR036941">
    <property type="entry name" value="Rcpt_L-dom_sf"/>
</dbReference>
<evidence type="ECO:0000313" key="12">
    <source>
        <dbReference type="WBParaSite" id="HDID_0000863001-mRNA-1"/>
    </source>
</evidence>
<dbReference type="InterPro" id="IPR006212">
    <property type="entry name" value="Furin_repeat"/>
</dbReference>